<proteinExistence type="inferred from homology"/>
<dbReference type="PROSITE" id="PS00086">
    <property type="entry name" value="CYTOCHROME_P450"/>
    <property type="match status" value="1"/>
</dbReference>
<keyword evidence="4 6" id="KW-0479">Metal-binding</keyword>
<dbReference type="Gene3D" id="1.10.630.10">
    <property type="entry name" value="Cytochrome P450"/>
    <property type="match status" value="1"/>
</dbReference>
<name>A0A194VRJ8_CYTMA</name>
<dbReference type="Pfam" id="PF00067">
    <property type="entry name" value="p450"/>
    <property type="match status" value="1"/>
</dbReference>
<evidence type="ECO:0000256" key="5">
    <source>
        <dbReference type="ARBA" id="ARBA00023004"/>
    </source>
</evidence>
<dbReference type="Proteomes" id="UP000078559">
    <property type="component" value="Chromosome 2"/>
</dbReference>
<dbReference type="GO" id="GO:0016705">
    <property type="term" value="F:oxidoreductase activity, acting on paired donors, with incorporation or reduction of molecular oxygen"/>
    <property type="evidence" value="ECO:0007669"/>
    <property type="project" value="InterPro"/>
</dbReference>
<dbReference type="AlphaFoldDB" id="A0A194VRJ8"/>
<accession>A0A194VRJ8</accession>
<evidence type="ECO:0000256" key="3">
    <source>
        <dbReference type="ARBA" id="ARBA00022617"/>
    </source>
</evidence>
<gene>
    <name evidence="8" type="ORF">VM1G_02543</name>
</gene>
<dbReference type="EMBL" id="CM003099">
    <property type="protein sequence ID" value="KUI66622.1"/>
    <property type="molecule type" value="Genomic_DNA"/>
</dbReference>
<keyword evidence="5 6" id="KW-0408">Iron</keyword>
<reference evidence="8" key="1">
    <citation type="submission" date="2014-12" db="EMBL/GenBank/DDBJ databases">
        <title>Genome Sequence of Valsa Canker Pathogens Uncovers a Specific Adaption of Colonization on Woody Bark.</title>
        <authorList>
            <person name="Yin Z."/>
            <person name="Liu H."/>
            <person name="Gao X."/>
            <person name="Li Z."/>
            <person name="Song N."/>
            <person name="Ke X."/>
            <person name="Dai Q."/>
            <person name="Wu Y."/>
            <person name="Sun Y."/>
            <person name="Xu J.-R."/>
            <person name="Kang Z.K."/>
            <person name="Wang L."/>
            <person name="Huang L."/>
        </authorList>
    </citation>
    <scope>NUCLEOTIDE SEQUENCE [LARGE SCALE GENOMIC DNA]</scope>
    <source>
        <strain evidence="8">03-8</strain>
    </source>
</reference>
<dbReference type="PANTHER" id="PTHR24305:SF166">
    <property type="entry name" value="CYTOCHROME P450 12A4, MITOCHONDRIAL-RELATED"/>
    <property type="match status" value="1"/>
</dbReference>
<evidence type="ECO:0000256" key="2">
    <source>
        <dbReference type="ARBA" id="ARBA00010617"/>
    </source>
</evidence>
<dbReference type="OrthoDB" id="3945418at2759"/>
<evidence type="ECO:0000256" key="4">
    <source>
        <dbReference type="ARBA" id="ARBA00022723"/>
    </source>
</evidence>
<dbReference type="GO" id="GO:0020037">
    <property type="term" value="F:heme binding"/>
    <property type="evidence" value="ECO:0007669"/>
    <property type="project" value="InterPro"/>
</dbReference>
<keyword evidence="7" id="KW-0472">Membrane</keyword>
<sequence length="521" mass="59901">MPLPFLDLMYLILSRLLGLVIVYHTLVAIYNITLHPLAQVPGFKLAGMTRLYQTYWCYRNGRSLYYRKVQEMHQEFGPIVRVNPNEVSVRDPRDFEKVYTVRSRYTKDPLFYRTMGVFKGMFGAVDNETHRRLRQPWIGYFSKASIVAFEETIQEKVDLLCKKAEKELVESGLIPIQGLLHALMIDVVSAFTLPECMNMLAQRPYATKYASNLLNQAGFIWIMMINDWTYHAVQAILAVYSRVFSSRSEFDKLLEKCTLIVDKYQDPAKPSQLSAKDKYGSFRRPLIESMLNRLSNGEADAGIMKREVLIDELYSFNLAAAFNFGTGMSITLYHILSNKTILQKLRFELLGAFPDGDYRITHSVAGKLPYLTACIQEGNRLSYGPIGRLPRIVPEGGETFQGYHIPAGCTVGTWSYVQHHNPEIWGDDHDTFNPDRWLDPERARFMTRHLLTFGKDHRHCIGKELASTTMYVCLANLIRRFPDLEVYGDYPADDLNDNFATVIPREAERMMLRQAAPIFTT</sequence>
<dbReference type="PANTHER" id="PTHR24305">
    <property type="entry name" value="CYTOCHROME P450"/>
    <property type="match status" value="1"/>
</dbReference>
<keyword evidence="7" id="KW-0812">Transmembrane</keyword>
<keyword evidence="3 6" id="KW-0349">Heme</keyword>
<keyword evidence="9" id="KW-1185">Reference proteome</keyword>
<dbReference type="SUPFAM" id="SSF48264">
    <property type="entry name" value="Cytochrome P450"/>
    <property type="match status" value="1"/>
</dbReference>
<keyword evidence="6" id="KW-0503">Monooxygenase</keyword>
<feature type="transmembrane region" description="Helical" evidence="7">
    <location>
        <begin position="12"/>
        <end position="34"/>
    </location>
</feature>
<keyword evidence="6" id="KW-0560">Oxidoreductase</keyword>
<evidence type="ECO:0000313" key="8">
    <source>
        <dbReference type="EMBL" id="KUI66622.1"/>
    </source>
</evidence>
<comment type="cofactor">
    <cofactor evidence="1">
        <name>heme</name>
        <dbReference type="ChEBI" id="CHEBI:30413"/>
    </cofactor>
</comment>
<dbReference type="CDD" id="cd11062">
    <property type="entry name" value="CYP58-like"/>
    <property type="match status" value="1"/>
</dbReference>
<organism evidence="8 9">
    <name type="scientific">Cytospora mali</name>
    <name type="common">Apple Valsa canker fungus</name>
    <name type="synonym">Valsa mali</name>
    <dbReference type="NCBI Taxonomy" id="578113"/>
    <lineage>
        <taxon>Eukaryota</taxon>
        <taxon>Fungi</taxon>
        <taxon>Dikarya</taxon>
        <taxon>Ascomycota</taxon>
        <taxon>Pezizomycotina</taxon>
        <taxon>Sordariomycetes</taxon>
        <taxon>Sordariomycetidae</taxon>
        <taxon>Diaporthales</taxon>
        <taxon>Cytosporaceae</taxon>
        <taxon>Cytospora</taxon>
    </lineage>
</organism>
<dbReference type="InterPro" id="IPR050121">
    <property type="entry name" value="Cytochrome_P450_monoxygenase"/>
</dbReference>
<dbReference type="SMR" id="A0A194VRJ8"/>
<protein>
    <submittedName>
        <fullName evidence="8">Trichodiene oxygenase</fullName>
    </submittedName>
</protein>
<dbReference type="GO" id="GO:0004497">
    <property type="term" value="F:monooxygenase activity"/>
    <property type="evidence" value="ECO:0007669"/>
    <property type="project" value="UniProtKB-KW"/>
</dbReference>
<dbReference type="InterPro" id="IPR036396">
    <property type="entry name" value="Cyt_P450_sf"/>
</dbReference>
<evidence type="ECO:0000256" key="1">
    <source>
        <dbReference type="ARBA" id="ARBA00001971"/>
    </source>
</evidence>
<dbReference type="InterPro" id="IPR017972">
    <property type="entry name" value="Cyt_P450_CS"/>
</dbReference>
<keyword evidence="7" id="KW-1133">Transmembrane helix</keyword>
<evidence type="ECO:0000256" key="6">
    <source>
        <dbReference type="RuleBase" id="RU000461"/>
    </source>
</evidence>
<comment type="similarity">
    <text evidence="2 6">Belongs to the cytochrome P450 family.</text>
</comment>
<dbReference type="InterPro" id="IPR001128">
    <property type="entry name" value="Cyt_P450"/>
</dbReference>
<evidence type="ECO:0000313" key="9">
    <source>
        <dbReference type="Proteomes" id="UP000078559"/>
    </source>
</evidence>
<dbReference type="GO" id="GO:0005506">
    <property type="term" value="F:iron ion binding"/>
    <property type="evidence" value="ECO:0007669"/>
    <property type="project" value="InterPro"/>
</dbReference>
<evidence type="ECO:0000256" key="7">
    <source>
        <dbReference type="SAM" id="Phobius"/>
    </source>
</evidence>